<dbReference type="RefSeq" id="WP_380251440.1">
    <property type="nucleotide sequence ID" value="NZ_JBHUII010000004.1"/>
</dbReference>
<dbReference type="SUPFAM" id="SSF51182">
    <property type="entry name" value="RmlC-like cupins"/>
    <property type="match status" value="1"/>
</dbReference>
<feature type="domain" description="Cupin type-2" evidence="1">
    <location>
        <begin position="268"/>
        <end position="326"/>
    </location>
</feature>
<accession>A0ABW5BJ30</accession>
<dbReference type="PANTHER" id="PTHR36114">
    <property type="entry name" value="16.7 KDA PROTEIN IN WHIE LOCUS"/>
    <property type="match status" value="1"/>
</dbReference>
<reference evidence="3" key="1">
    <citation type="journal article" date="2019" name="Int. J. Syst. Evol. Microbiol.">
        <title>The Global Catalogue of Microorganisms (GCM) 10K type strain sequencing project: providing services to taxonomists for standard genome sequencing and annotation.</title>
        <authorList>
            <consortium name="The Broad Institute Genomics Platform"/>
            <consortium name="The Broad Institute Genome Sequencing Center for Infectious Disease"/>
            <person name="Wu L."/>
            <person name="Ma J."/>
        </authorList>
    </citation>
    <scope>NUCLEOTIDE SEQUENCE [LARGE SCALE GENOMIC DNA]</scope>
    <source>
        <strain evidence="3">CGMCC 4.7192</strain>
    </source>
</reference>
<dbReference type="InterPro" id="IPR014710">
    <property type="entry name" value="RmlC-like_jellyroll"/>
</dbReference>
<dbReference type="Gene3D" id="3.20.20.70">
    <property type="entry name" value="Aldolase class I"/>
    <property type="match status" value="1"/>
</dbReference>
<comment type="caution">
    <text evidence="2">The sequence shown here is derived from an EMBL/GenBank/DDBJ whole genome shotgun (WGS) entry which is preliminary data.</text>
</comment>
<name>A0ABW5BJ30_9PROT</name>
<dbReference type="InterPro" id="IPR052044">
    <property type="entry name" value="PKS_Associated_Protein"/>
</dbReference>
<protein>
    <submittedName>
        <fullName evidence="2">Cupin domain-containing protein</fullName>
    </submittedName>
</protein>
<organism evidence="2 3">
    <name type="scientific">Kiloniella antarctica</name>
    <dbReference type="NCBI Taxonomy" id="1550907"/>
    <lineage>
        <taxon>Bacteria</taxon>
        <taxon>Pseudomonadati</taxon>
        <taxon>Pseudomonadota</taxon>
        <taxon>Alphaproteobacteria</taxon>
        <taxon>Rhodospirillales</taxon>
        <taxon>Kiloniellaceae</taxon>
        <taxon>Kiloniella</taxon>
    </lineage>
</organism>
<dbReference type="InterPro" id="IPR011051">
    <property type="entry name" value="RmlC_Cupin_sf"/>
</dbReference>
<dbReference type="PANTHER" id="PTHR36114:SF1">
    <property type="entry name" value="16.7 KDA PROTEIN IN WHIE LOCUS"/>
    <property type="match status" value="1"/>
</dbReference>
<dbReference type="InterPro" id="IPR013785">
    <property type="entry name" value="Aldolase_TIM"/>
</dbReference>
<dbReference type="Pfam" id="PF07883">
    <property type="entry name" value="Cupin_2"/>
    <property type="match status" value="1"/>
</dbReference>
<dbReference type="Proteomes" id="UP001597294">
    <property type="component" value="Unassembled WGS sequence"/>
</dbReference>
<dbReference type="InterPro" id="IPR013096">
    <property type="entry name" value="Cupin_2"/>
</dbReference>
<dbReference type="InterPro" id="IPR011060">
    <property type="entry name" value="RibuloseP-bd_barrel"/>
</dbReference>
<gene>
    <name evidence="2" type="ORF">ACFSKO_11005</name>
</gene>
<dbReference type="SUPFAM" id="SSF51366">
    <property type="entry name" value="Ribulose-phoshate binding barrel"/>
    <property type="match status" value="1"/>
</dbReference>
<proteinExistence type="predicted"/>
<evidence type="ECO:0000313" key="2">
    <source>
        <dbReference type="EMBL" id="MFD2206147.1"/>
    </source>
</evidence>
<dbReference type="CDD" id="cd02226">
    <property type="entry name" value="cupin_YdbB-like"/>
    <property type="match status" value="1"/>
</dbReference>
<sequence>MALDFIFMLTRNDRTVKDAMVHLQTALAAGVHHIGFKDIGLPVEDLKELNQTIQAAGATSYLEVVSLGVESEVVSAKSAVEIGVDFLLGGTHVEAVLPTLAGSGIQYYPFPGRVVGHPSVLEGTVEDIVISAKYMANLEGVHGLDLLAYRAKGDVEALMAAVCSAVDKPVIIAGSIETPERIQALQDAGAAGFTIGTAALDGKFFAGDQDLGSQLSAIQVALAKMENCISPYGKVNLEQEFSKFTDHWSPKVAGRINNMQVKIAKFSGSFTWHYHDDEDELFLVNKGLLLMKFRDREEVIEKGEFIIVPRGVEHCPVALTDECEIILLEPATTLNTGNVENDFTISELENVS</sequence>
<dbReference type="Gene3D" id="2.60.120.10">
    <property type="entry name" value="Jelly Rolls"/>
    <property type="match status" value="1"/>
</dbReference>
<evidence type="ECO:0000313" key="3">
    <source>
        <dbReference type="Proteomes" id="UP001597294"/>
    </source>
</evidence>
<keyword evidence="3" id="KW-1185">Reference proteome</keyword>
<evidence type="ECO:0000259" key="1">
    <source>
        <dbReference type="Pfam" id="PF07883"/>
    </source>
</evidence>
<dbReference type="EMBL" id="JBHUII010000004">
    <property type="protein sequence ID" value="MFD2206147.1"/>
    <property type="molecule type" value="Genomic_DNA"/>
</dbReference>